<reference evidence="1 2" key="1">
    <citation type="journal article" date="2014" name="Agronomy (Basel)">
        <title>A Draft Genome Sequence for Ensete ventricosum, the Drought-Tolerant Tree Against Hunger.</title>
        <authorList>
            <person name="Harrison J."/>
            <person name="Moore K.A."/>
            <person name="Paszkiewicz K."/>
            <person name="Jones T."/>
            <person name="Grant M."/>
            <person name="Ambacheew D."/>
            <person name="Muzemil S."/>
            <person name="Studholme D.J."/>
        </authorList>
    </citation>
    <scope>NUCLEOTIDE SEQUENCE [LARGE SCALE GENOMIC DNA]</scope>
</reference>
<dbReference type="AlphaFoldDB" id="A0A426ZEQ7"/>
<evidence type="ECO:0000313" key="2">
    <source>
        <dbReference type="Proteomes" id="UP000287651"/>
    </source>
</evidence>
<organism evidence="1 2">
    <name type="scientific">Ensete ventricosum</name>
    <name type="common">Abyssinian banana</name>
    <name type="synonym">Musa ensete</name>
    <dbReference type="NCBI Taxonomy" id="4639"/>
    <lineage>
        <taxon>Eukaryota</taxon>
        <taxon>Viridiplantae</taxon>
        <taxon>Streptophyta</taxon>
        <taxon>Embryophyta</taxon>
        <taxon>Tracheophyta</taxon>
        <taxon>Spermatophyta</taxon>
        <taxon>Magnoliopsida</taxon>
        <taxon>Liliopsida</taxon>
        <taxon>Zingiberales</taxon>
        <taxon>Musaceae</taxon>
        <taxon>Ensete</taxon>
    </lineage>
</organism>
<protein>
    <submittedName>
        <fullName evidence="1">Uncharacterized protein</fullName>
    </submittedName>
</protein>
<dbReference type="Gene3D" id="1.25.10.10">
    <property type="entry name" value="Leucine-rich Repeat Variant"/>
    <property type="match status" value="1"/>
</dbReference>
<dbReference type="EMBL" id="AMZH03006964">
    <property type="protein sequence ID" value="RRT62485.1"/>
    <property type="molecule type" value="Genomic_DNA"/>
</dbReference>
<dbReference type="InterPro" id="IPR016024">
    <property type="entry name" value="ARM-type_fold"/>
</dbReference>
<accession>A0A426ZEQ7</accession>
<dbReference type="PANTHER" id="PTHR46043">
    <property type="entry name" value="ARM REPEAT SUPERFAMILY PROTEIN"/>
    <property type="match status" value="1"/>
</dbReference>
<dbReference type="InterPro" id="IPR011989">
    <property type="entry name" value="ARM-like"/>
</dbReference>
<gene>
    <name evidence="1" type="ORF">B296_00019120</name>
</gene>
<dbReference type="Proteomes" id="UP000287651">
    <property type="component" value="Unassembled WGS sequence"/>
</dbReference>
<evidence type="ECO:0000313" key="1">
    <source>
        <dbReference type="EMBL" id="RRT62485.1"/>
    </source>
</evidence>
<comment type="caution">
    <text evidence="1">The sequence shown here is derived from an EMBL/GenBank/DDBJ whole genome shotgun (WGS) entry which is preliminary data.</text>
</comment>
<sequence length="309" mass="34265">MVEEGAVSIFVEISTSKEEASQVQAIELLTILACEDDDAIKQKVMEEGVLGSLVRVLHPTSPHSSKAKEVALRAIENLCFSSPSSMNYLMSSGFLDRVLYLIRSGEISIQQEESALKAVARFSGSFQVQEMAAETLSGMISIQRNRRRFVREDENRPMQISVSVDRNLEIVDVNRLADHPYIRSFAPSNPTVEYYNKFLRHLLNGEKLHSSLSPIVDAPVLFKPLDDCLSLSYESHVVPTTVSSQLLYVPTPPSPPSSTVGQFDNILLVERSTFPLPQHPLHHWILVTTIGSSLKEVATHSESALSPHA</sequence>
<name>A0A426ZEQ7_ENSVE</name>
<dbReference type="SUPFAM" id="SSF48371">
    <property type="entry name" value="ARM repeat"/>
    <property type="match status" value="1"/>
</dbReference>
<dbReference type="PANTHER" id="PTHR46043:SF5">
    <property type="entry name" value="ARM REPEAT SUPERFAMILY PROTEIN"/>
    <property type="match status" value="1"/>
</dbReference>
<proteinExistence type="predicted"/>